<dbReference type="InterPro" id="IPR029026">
    <property type="entry name" value="tRNA_m1G_MTases_N"/>
</dbReference>
<dbReference type="Gene3D" id="2.40.240.20">
    <property type="entry name" value="Hypothetical PUA domain-like, domain 1"/>
    <property type="match status" value="1"/>
</dbReference>
<evidence type="ECO:0000256" key="10">
    <source>
        <dbReference type="PIRNR" id="PIRNR015601"/>
    </source>
</evidence>
<dbReference type="SUPFAM" id="SSF88697">
    <property type="entry name" value="PUA domain-like"/>
    <property type="match status" value="1"/>
</dbReference>
<dbReference type="Pfam" id="PF20260">
    <property type="entry name" value="PUA_4"/>
    <property type="match status" value="1"/>
</dbReference>
<proteinExistence type="inferred from homology"/>
<evidence type="ECO:0000259" key="12">
    <source>
        <dbReference type="Pfam" id="PF20260"/>
    </source>
</evidence>
<evidence type="ECO:0000313" key="13">
    <source>
        <dbReference type="EMBL" id="MBO8460751.1"/>
    </source>
</evidence>
<keyword evidence="5 10" id="KW-0489">Methyltransferase</keyword>
<dbReference type="GO" id="GO:0070475">
    <property type="term" value="P:rRNA base methylation"/>
    <property type="evidence" value="ECO:0007669"/>
    <property type="project" value="TreeGrafter"/>
</dbReference>
<name>A0A9D9HVX0_9BACT</name>
<gene>
    <name evidence="13" type="ORF">IAA73_10560</name>
</gene>
<keyword evidence="6 10" id="KW-0808">Transferase</keyword>
<evidence type="ECO:0000256" key="3">
    <source>
        <dbReference type="ARBA" id="ARBA00022490"/>
    </source>
</evidence>
<accession>A0A9D9HVX0</accession>
<dbReference type="Proteomes" id="UP000823641">
    <property type="component" value="Unassembled WGS sequence"/>
</dbReference>
<dbReference type="InterPro" id="IPR029028">
    <property type="entry name" value="Alpha/beta_knot_MTases"/>
</dbReference>
<evidence type="ECO:0000256" key="8">
    <source>
        <dbReference type="ARBA" id="ARBA00025699"/>
    </source>
</evidence>
<comment type="subcellular location">
    <subcellularLocation>
        <location evidence="1 10">Cytoplasm</location>
    </subcellularLocation>
</comment>
<evidence type="ECO:0000256" key="4">
    <source>
        <dbReference type="ARBA" id="ARBA00022552"/>
    </source>
</evidence>
<comment type="caution">
    <text evidence="13">The sequence shown here is derived from an EMBL/GenBank/DDBJ whole genome shotgun (WGS) entry which is preliminary data.</text>
</comment>
<keyword evidence="4 10" id="KW-0698">rRNA processing</keyword>
<dbReference type="GO" id="GO:0005737">
    <property type="term" value="C:cytoplasm"/>
    <property type="evidence" value="ECO:0007669"/>
    <property type="project" value="UniProtKB-SubCell"/>
</dbReference>
<dbReference type="EMBL" id="JADIMG010000097">
    <property type="protein sequence ID" value="MBO8460751.1"/>
    <property type="molecule type" value="Genomic_DNA"/>
</dbReference>
<organism evidence="13 14">
    <name type="scientific">Candidatus Gallipaludibacter merdavium</name>
    <dbReference type="NCBI Taxonomy" id="2840839"/>
    <lineage>
        <taxon>Bacteria</taxon>
        <taxon>Pseudomonadati</taxon>
        <taxon>Bacteroidota</taxon>
        <taxon>Bacteroidia</taxon>
        <taxon>Bacteroidales</taxon>
        <taxon>Candidatus Gallipaludibacter</taxon>
    </lineage>
</organism>
<dbReference type="AlphaFoldDB" id="A0A9D9HVX0"/>
<keyword evidence="3 10" id="KW-0963">Cytoplasm</keyword>
<comment type="catalytic activity">
    <reaction evidence="9 10">
        <text>uridine(1498) in 16S rRNA + S-adenosyl-L-methionine = N(3)-methyluridine(1498) in 16S rRNA + S-adenosyl-L-homocysteine + H(+)</text>
        <dbReference type="Rhea" id="RHEA:42920"/>
        <dbReference type="Rhea" id="RHEA-COMP:10283"/>
        <dbReference type="Rhea" id="RHEA-COMP:10284"/>
        <dbReference type="ChEBI" id="CHEBI:15378"/>
        <dbReference type="ChEBI" id="CHEBI:57856"/>
        <dbReference type="ChEBI" id="CHEBI:59789"/>
        <dbReference type="ChEBI" id="CHEBI:65315"/>
        <dbReference type="ChEBI" id="CHEBI:74502"/>
        <dbReference type="EC" id="2.1.1.193"/>
    </reaction>
</comment>
<reference evidence="13" key="2">
    <citation type="journal article" date="2021" name="PeerJ">
        <title>Extensive microbial diversity within the chicken gut microbiome revealed by metagenomics and culture.</title>
        <authorList>
            <person name="Gilroy R."/>
            <person name="Ravi A."/>
            <person name="Getino M."/>
            <person name="Pursley I."/>
            <person name="Horton D.L."/>
            <person name="Alikhan N.F."/>
            <person name="Baker D."/>
            <person name="Gharbi K."/>
            <person name="Hall N."/>
            <person name="Watson M."/>
            <person name="Adriaenssens E.M."/>
            <person name="Foster-Nyarko E."/>
            <person name="Jarju S."/>
            <person name="Secka A."/>
            <person name="Antonio M."/>
            <person name="Oren A."/>
            <person name="Chaudhuri R.R."/>
            <person name="La Ragione R."/>
            <person name="Hildebrand F."/>
            <person name="Pallen M.J."/>
        </authorList>
    </citation>
    <scope>NUCLEOTIDE SEQUENCE</scope>
    <source>
        <strain evidence="13">G3-3990</strain>
    </source>
</reference>
<dbReference type="InterPro" id="IPR046886">
    <property type="entry name" value="RsmE_MTase_dom"/>
</dbReference>
<dbReference type="PANTHER" id="PTHR30027">
    <property type="entry name" value="RIBOSOMAL RNA SMALL SUBUNIT METHYLTRANSFERASE E"/>
    <property type="match status" value="1"/>
</dbReference>
<dbReference type="EC" id="2.1.1.193" evidence="10"/>
<dbReference type="CDD" id="cd18084">
    <property type="entry name" value="RsmE-like"/>
    <property type="match status" value="1"/>
</dbReference>
<protein>
    <recommendedName>
        <fullName evidence="10">Ribosomal RNA small subunit methyltransferase E</fullName>
        <ecNumber evidence="10">2.1.1.193</ecNumber>
    </recommendedName>
</protein>
<dbReference type="SUPFAM" id="SSF75217">
    <property type="entry name" value="alpha/beta knot"/>
    <property type="match status" value="1"/>
</dbReference>
<comment type="similarity">
    <text evidence="2 10">Belongs to the RNA methyltransferase RsmE family.</text>
</comment>
<comment type="function">
    <text evidence="8 10">Specifically methylates the N3 position of the uracil ring of uridine 1498 (m3U1498) in 16S rRNA. Acts on the fully assembled 30S ribosomal subunit.</text>
</comment>
<feature type="domain" description="Ribosomal RNA small subunit methyltransferase E PUA-like" evidence="12">
    <location>
        <begin position="15"/>
        <end position="61"/>
    </location>
</feature>
<dbReference type="NCBIfam" id="TIGR00046">
    <property type="entry name" value="RsmE family RNA methyltransferase"/>
    <property type="match status" value="1"/>
</dbReference>
<dbReference type="InterPro" id="IPR046887">
    <property type="entry name" value="RsmE_PUA-like"/>
</dbReference>
<dbReference type="NCBIfam" id="NF008702">
    <property type="entry name" value="PRK11713.6-1"/>
    <property type="match status" value="1"/>
</dbReference>
<keyword evidence="7 10" id="KW-0949">S-adenosyl-L-methionine</keyword>
<sequence length="233" mass="26661">MYLFYVPDIDKRQELNEEESQHCVRVLRLSTGDNILLTDGRGTTYEARIVNPHPKHCSFEIVSRQEQVNKRPYRLHIGIAPTKNIERLEWMIEKCVEIGIDEITPLLCRFSERKIIKPERLEKIMVSAAKQSLKAYMPVLHDMCSFDEFVNSHNEGQRYIAHCYEQDKRLLQKEIKPHEDLVILIGPEGDFSEQEVATALAAGYVPVSLGSSRLRTETAGVVACHTAALINEV</sequence>
<evidence type="ECO:0000313" key="14">
    <source>
        <dbReference type="Proteomes" id="UP000823641"/>
    </source>
</evidence>
<evidence type="ECO:0000256" key="1">
    <source>
        <dbReference type="ARBA" id="ARBA00004496"/>
    </source>
</evidence>
<dbReference type="PIRSF" id="PIRSF015601">
    <property type="entry name" value="MTase_slr0722"/>
    <property type="match status" value="1"/>
</dbReference>
<dbReference type="InterPro" id="IPR006700">
    <property type="entry name" value="RsmE"/>
</dbReference>
<dbReference type="PANTHER" id="PTHR30027:SF3">
    <property type="entry name" value="16S RRNA (URACIL(1498)-N(3))-METHYLTRANSFERASE"/>
    <property type="match status" value="1"/>
</dbReference>
<dbReference type="InterPro" id="IPR015947">
    <property type="entry name" value="PUA-like_sf"/>
</dbReference>
<evidence type="ECO:0000256" key="5">
    <source>
        <dbReference type="ARBA" id="ARBA00022603"/>
    </source>
</evidence>
<evidence type="ECO:0000256" key="2">
    <source>
        <dbReference type="ARBA" id="ARBA00005528"/>
    </source>
</evidence>
<feature type="domain" description="Ribosomal RNA small subunit methyltransferase E methyltransferase" evidence="11">
    <location>
        <begin position="70"/>
        <end position="226"/>
    </location>
</feature>
<dbReference type="Gene3D" id="3.40.1280.10">
    <property type="match status" value="1"/>
</dbReference>
<reference evidence="13" key="1">
    <citation type="submission" date="2020-10" db="EMBL/GenBank/DDBJ databases">
        <authorList>
            <person name="Gilroy R."/>
        </authorList>
    </citation>
    <scope>NUCLEOTIDE SEQUENCE</scope>
    <source>
        <strain evidence="13">G3-3990</strain>
    </source>
</reference>
<dbReference type="Pfam" id="PF04452">
    <property type="entry name" value="Methyltrans_RNA"/>
    <property type="match status" value="1"/>
</dbReference>
<evidence type="ECO:0000256" key="7">
    <source>
        <dbReference type="ARBA" id="ARBA00022691"/>
    </source>
</evidence>
<evidence type="ECO:0000256" key="6">
    <source>
        <dbReference type="ARBA" id="ARBA00022679"/>
    </source>
</evidence>
<evidence type="ECO:0000256" key="9">
    <source>
        <dbReference type="ARBA" id="ARBA00047944"/>
    </source>
</evidence>
<evidence type="ECO:0000259" key="11">
    <source>
        <dbReference type="Pfam" id="PF04452"/>
    </source>
</evidence>
<dbReference type="GO" id="GO:0070042">
    <property type="term" value="F:rRNA (uridine-N3-)-methyltransferase activity"/>
    <property type="evidence" value="ECO:0007669"/>
    <property type="project" value="TreeGrafter"/>
</dbReference>